<keyword evidence="3" id="KW-1185">Reference proteome</keyword>
<reference evidence="2" key="2">
    <citation type="submission" date="2023-01" db="EMBL/GenBank/DDBJ databases">
        <authorList>
            <person name="Sun Q."/>
            <person name="Evtushenko L."/>
        </authorList>
    </citation>
    <scope>NUCLEOTIDE SEQUENCE</scope>
    <source>
        <strain evidence="2">VKM B-2555</strain>
    </source>
</reference>
<dbReference type="EMBL" id="BSFK01000010">
    <property type="protein sequence ID" value="GLK77129.1"/>
    <property type="molecule type" value="Genomic_DNA"/>
</dbReference>
<keyword evidence="1" id="KW-0472">Membrane</keyword>
<evidence type="ECO:0000313" key="3">
    <source>
        <dbReference type="Proteomes" id="UP001143364"/>
    </source>
</evidence>
<sequence length="338" mass="38688">MSPAPSAKKPKLCLATVVSDPFVLGAIVLLNSFLAKNPWFNGDIVIISEVTNSPLSRSNRTLLREHFPGLKFRDIDATAYEGVFHFAETVVETPARLRAAFYILECFTLTNYERVVALDSDMLVTGDLRELFETQAPFSIVRAYDHDRNLPLPYFNTGTMVIGGEGLRRDMVSEISDFLATVTKVNRSHGKADQSVLNVYFRGRDKNYLDEKYNFSKRLVPPDVASIEDFIAENDVRILHFLGEKPWNIKIKEMEWDYRRHEELWLREFLSCAKPTAVGRLVRELIAQDKALRRALQRRYVPADDQRVMEKTIERAFAKRTYASVFQDKPKAASDAEA</sequence>
<evidence type="ECO:0000256" key="1">
    <source>
        <dbReference type="SAM" id="Phobius"/>
    </source>
</evidence>
<protein>
    <recommendedName>
        <fullName evidence="4">Glycosyltransferase family 8 protein</fullName>
    </recommendedName>
</protein>
<dbReference type="InterPro" id="IPR050587">
    <property type="entry name" value="GNT1/Glycosyltrans_8"/>
</dbReference>
<reference evidence="2" key="1">
    <citation type="journal article" date="2014" name="Int. J. Syst. Evol. Microbiol.">
        <title>Complete genome sequence of Corynebacterium casei LMG S-19264T (=DSM 44701T), isolated from a smear-ripened cheese.</title>
        <authorList>
            <consortium name="US DOE Joint Genome Institute (JGI-PGF)"/>
            <person name="Walter F."/>
            <person name="Albersmeier A."/>
            <person name="Kalinowski J."/>
            <person name="Ruckert C."/>
        </authorList>
    </citation>
    <scope>NUCLEOTIDE SEQUENCE</scope>
    <source>
        <strain evidence="2">VKM B-2555</strain>
    </source>
</reference>
<feature type="transmembrane region" description="Helical" evidence="1">
    <location>
        <begin position="12"/>
        <end position="34"/>
    </location>
</feature>
<dbReference type="Pfam" id="PF01501">
    <property type="entry name" value="Glyco_transf_8"/>
    <property type="match status" value="1"/>
</dbReference>
<dbReference type="PANTHER" id="PTHR11183">
    <property type="entry name" value="GLYCOGENIN SUBFAMILY MEMBER"/>
    <property type="match status" value="1"/>
</dbReference>
<dbReference type="RefSeq" id="WP_271204965.1">
    <property type="nucleotide sequence ID" value="NZ_BSFK01000010.1"/>
</dbReference>
<gene>
    <name evidence="2" type="ORF">GCM10008171_23830</name>
</gene>
<dbReference type="Proteomes" id="UP001143364">
    <property type="component" value="Unassembled WGS sequence"/>
</dbReference>
<name>A0A9W6JJB6_9HYPH</name>
<evidence type="ECO:0000313" key="2">
    <source>
        <dbReference type="EMBL" id="GLK77129.1"/>
    </source>
</evidence>
<accession>A0A9W6JJB6</accession>
<dbReference type="GO" id="GO:0016757">
    <property type="term" value="F:glycosyltransferase activity"/>
    <property type="evidence" value="ECO:0007669"/>
    <property type="project" value="InterPro"/>
</dbReference>
<dbReference type="AlphaFoldDB" id="A0A9W6JJB6"/>
<keyword evidence="1" id="KW-1133">Transmembrane helix</keyword>
<dbReference type="InterPro" id="IPR029044">
    <property type="entry name" value="Nucleotide-diphossugar_trans"/>
</dbReference>
<organism evidence="2 3">
    <name type="scientific">Methylopila jiangsuensis</name>
    <dbReference type="NCBI Taxonomy" id="586230"/>
    <lineage>
        <taxon>Bacteria</taxon>
        <taxon>Pseudomonadati</taxon>
        <taxon>Pseudomonadota</taxon>
        <taxon>Alphaproteobacteria</taxon>
        <taxon>Hyphomicrobiales</taxon>
        <taxon>Methylopilaceae</taxon>
        <taxon>Methylopila</taxon>
    </lineage>
</organism>
<proteinExistence type="predicted"/>
<evidence type="ECO:0008006" key="4">
    <source>
        <dbReference type="Google" id="ProtNLM"/>
    </source>
</evidence>
<comment type="caution">
    <text evidence="2">The sequence shown here is derived from an EMBL/GenBank/DDBJ whole genome shotgun (WGS) entry which is preliminary data.</text>
</comment>
<keyword evidence="1" id="KW-0812">Transmembrane</keyword>
<dbReference type="SUPFAM" id="SSF53448">
    <property type="entry name" value="Nucleotide-diphospho-sugar transferases"/>
    <property type="match status" value="1"/>
</dbReference>
<dbReference type="InterPro" id="IPR002495">
    <property type="entry name" value="Glyco_trans_8"/>
</dbReference>
<dbReference type="Gene3D" id="3.90.550.10">
    <property type="entry name" value="Spore Coat Polysaccharide Biosynthesis Protein SpsA, Chain A"/>
    <property type="match status" value="1"/>
</dbReference>